<reference evidence="2 3" key="1">
    <citation type="submission" date="2018-02" db="EMBL/GenBank/DDBJ databases">
        <title>Genome sequence of Desulfovibrio carbinolicus DSM 3852.</title>
        <authorList>
            <person name="Wilbanks E."/>
            <person name="Skennerton C.T."/>
            <person name="Orphan V.J."/>
        </authorList>
    </citation>
    <scope>NUCLEOTIDE SEQUENCE [LARGE SCALE GENOMIC DNA]</scope>
    <source>
        <strain evidence="2 3">DSM 3852</strain>
    </source>
</reference>
<keyword evidence="2" id="KW-0238">DNA-binding</keyword>
<evidence type="ECO:0000259" key="1">
    <source>
        <dbReference type="Pfam" id="PF12728"/>
    </source>
</evidence>
<dbReference type="KEGG" id="dcb:C3Y92_17075"/>
<dbReference type="InterPro" id="IPR010093">
    <property type="entry name" value="SinI_DNA-bd"/>
</dbReference>
<protein>
    <submittedName>
        <fullName evidence="2">DNA-binding protein</fullName>
    </submittedName>
</protein>
<keyword evidence="3" id="KW-1185">Reference proteome</keyword>
<accession>A0A4P6HRJ8</accession>
<dbReference type="InterPro" id="IPR041657">
    <property type="entry name" value="HTH_17"/>
</dbReference>
<dbReference type="Proteomes" id="UP000293296">
    <property type="component" value="Chromosome"/>
</dbReference>
<dbReference type="AlphaFoldDB" id="A0A4P6HRJ8"/>
<sequence length="61" mass="7191">MHERKMEVKETYTVQEVARLLKCSDQTVRKLLKGHELRGAKVGRGWRICHDEVVRMTRLQG</sequence>
<proteinExistence type="predicted"/>
<dbReference type="EMBL" id="CP026538">
    <property type="protein sequence ID" value="QAZ68850.1"/>
    <property type="molecule type" value="Genomic_DNA"/>
</dbReference>
<name>A0A4P6HRJ8_9BACT</name>
<dbReference type="OrthoDB" id="5459819at2"/>
<dbReference type="GO" id="GO:0003677">
    <property type="term" value="F:DNA binding"/>
    <property type="evidence" value="ECO:0007669"/>
    <property type="project" value="UniProtKB-KW"/>
</dbReference>
<evidence type="ECO:0000313" key="2">
    <source>
        <dbReference type="EMBL" id="QAZ68850.1"/>
    </source>
</evidence>
<dbReference type="RefSeq" id="WP_006921555.1">
    <property type="nucleotide sequence ID" value="NZ_CP026538.1"/>
</dbReference>
<dbReference type="NCBIfam" id="TIGR01764">
    <property type="entry name" value="excise"/>
    <property type="match status" value="1"/>
</dbReference>
<gene>
    <name evidence="2" type="ORF">C3Y92_17075</name>
</gene>
<feature type="domain" description="Helix-turn-helix" evidence="1">
    <location>
        <begin position="12"/>
        <end position="56"/>
    </location>
</feature>
<dbReference type="SUPFAM" id="SSF46955">
    <property type="entry name" value="Putative DNA-binding domain"/>
    <property type="match status" value="1"/>
</dbReference>
<dbReference type="Pfam" id="PF12728">
    <property type="entry name" value="HTH_17"/>
    <property type="match status" value="1"/>
</dbReference>
<dbReference type="InterPro" id="IPR009061">
    <property type="entry name" value="DNA-bd_dom_put_sf"/>
</dbReference>
<evidence type="ECO:0000313" key="3">
    <source>
        <dbReference type="Proteomes" id="UP000293296"/>
    </source>
</evidence>
<organism evidence="2 3">
    <name type="scientific">Solidesulfovibrio carbinolicus</name>
    <dbReference type="NCBI Taxonomy" id="296842"/>
    <lineage>
        <taxon>Bacteria</taxon>
        <taxon>Pseudomonadati</taxon>
        <taxon>Thermodesulfobacteriota</taxon>
        <taxon>Desulfovibrionia</taxon>
        <taxon>Desulfovibrionales</taxon>
        <taxon>Desulfovibrionaceae</taxon>
        <taxon>Solidesulfovibrio</taxon>
    </lineage>
</organism>